<sequence length="414" mass="45427">MSLAINHQRSSSAVSTVVQPSSSPRTQKLEDSNINSNGNTTSGQSHSAKKRQRCFSANKAHPENNNTHTHQKTASPQQVRFPGNQNKTPGSPMRKEKHTAQQPRPDRQEQSARKSCNSKSERSSTDSRPAPPTVKPSPSTSPKQRGLLVEPGSKATSNSESNANRKRRSKRSSASRQQLTDDGGKCDQQYDQRATPLVQQRYSNTTPQRPRRLSAPDLRLQHQDQPLMDPHPADTQSNQATGSLYAGATFQNSPAASALPLPVFSGRCGPKGPVIPMASSAATTESSSLPTPSFHPPLLRGPSRTFSHETLNMTGTPSPRRYMELDQEMFNMDDDARINDEELRKKSRDLLSLLTGAKTPINETIKPADRHTRPIPSRPLSHPLPLAPQDEQSMLAQISQDLKQMLKINGPCGN</sequence>
<name>A0A0L0HQ00_SPIPD</name>
<dbReference type="Proteomes" id="UP000053201">
    <property type="component" value="Unassembled WGS sequence"/>
</dbReference>
<feature type="compositionally biased region" description="Polar residues" evidence="1">
    <location>
        <begin position="304"/>
        <end position="317"/>
    </location>
</feature>
<evidence type="ECO:0000256" key="1">
    <source>
        <dbReference type="SAM" id="MobiDB-lite"/>
    </source>
</evidence>
<gene>
    <name evidence="2" type="ORF">SPPG_02104</name>
</gene>
<feature type="compositionally biased region" description="Basic residues" evidence="1">
    <location>
        <begin position="164"/>
        <end position="173"/>
    </location>
</feature>
<feature type="region of interest" description="Disordered" evidence="1">
    <location>
        <begin position="284"/>
        <end position="319"/>
    </location>
</feature>
<keyword evidence="3" id="KW-1185">Reference proteome</keyword>
<dbReference type="OrthoDB" id="2142961at2759"/>
<feature type="compositionally biased region" description="Low complexity" evidence="1">
    <location>
        <begin position="32"/>
        <end position="45"/>
    </location>
</feature>
<dbReference type="InParanoid" id="A0A0L0HQ00"/>
<feature type="compositionally biased region" description="Polar residues" evidence="1">
    <location>
        <begin position="1"/>
        <end position="26"/>
    </location>
</feature>
<feature type="compositionally biased region" description="Polar residues" evidence="1">
    <location>
        <begin position="191"/>
        <end position="208"/>
    </location>
</feature>
<dbReference type="InterPro" id="IPR028322">
    <property type="entry name" value="PNRC-like_rgn"/>
</dbReference>
<dbReference type="Pfam" id="PF15365">
    <property type="entry name" value="PNRC"/>
    <property type="match status" value="1"/>
</dbReference>
<evidence type="ECO:0000313" key="3">
    <source>
        <dbReference type="Proteomes" id="UP000053201"/>
    </source>
</evidence>
<feature type="region of interest" description="Disordered" evidence="1">
    <location>
        <begin position="1"/>
        <end position="216"/>
    </location>
</feature>
<dbReference type="VEuPathDB" id="FungiDB:SPPG_02104"/>
<organism evidence="2 3">
    <name type="scientific">Spizellomyces punctatus (strain DAOM BR117)</name>
    <dbReference type="NCBI Taxonomy" id="645134"/>
    <lineage>
        <taxon>Eukaryota</taxon>
        <taxon>Fungi</taxon>
        <taxon>Fungi incertae sedis</taxon>
        <taxon>Chytridiomycota</taxon>
        <taxon>Chytridiomycota incertae sedis</taxon>
        <taxon>Chytridiomycetes</taxon>
        <taxon>Spizellomycetales</taxon>
        <taxon>Spizellomycetaceae</taxon>
        <taxon>Spizellomyces</taxon>
    </lineage>
</organism>
<evidence type="ECO:0000313" key="2">
    <source>
        <dbReference type="EMBL" id="KND03035.1"/>
    </source>
</evidence>
<dbReference type="RefSeq" id="XP_016611074.1">
    <property type="nucleotide sequence ID" value="XM_016750406.1"/>
</dbReference>
<dbReference type="AlphaFoldDB" id="A0A0L0HQ00"/>
<accession>A0A0L0HQ00</accession>
<proteinExistence type="predicted"/>
<protein>
    <submittedName>
        <fullName evidence="2">Uncharacterized protein</fullName>
    </submittedName>
</protein>
<feature type="compositionally biased region" description="Polar residues" evidence="1">
    <location>
        <begin position="63"/>
        <end position="89"/>
    </location>
</feature>
<dbReference type="EMBL" id="KQ257452">
    <property type="protein sequence ID" value="KND03035.1"/>
    <property type="molecule type" value="Genomic_DNA"/>
</dbReference>
<dbReference type="GO" id="GO:0016071">
    <property type="term" value="P:mRNA metabolic process"/>
    <property type="evidence" value="ECO:0007669"/>
    <property type="project" value="UniProtKB-ARBA"/>
</dbReference>
<reference evidence="2 3" key="1">
    <citation type="submission" date="2009-08" db="EMBL/GenBank/DDBJ databases">
        <title>The Genome Sequence of Spizellomyces punctatus strain DAOM BR117.</title>
        <authorList>
            <consortium name="The Broad Institute Genome Sequencing Platform"/>
            <person name="Russ C."/>
            <person name="Cuomo C."/>
            <person name="Shea T."/>
            <person name="Young S.K."/>
            <person name="Zeng Q."/>
            <person name="Koehrsen M."/>
            <person name="Haas B."/>
            <person name="Borodovsky M."/>
            <person name="Guigo R."/>
            <person name="Alvarado L."/>
            <person name="Berlin A."/>
            <person name="Bochicchio J."/>
            <person name="Borenstein D."/>
            <person name="Chapman S."/>
            <person name="Chen Z."/>
            <person name="Engels R."/>
            <person name="Freedman E."/>
            <person name="Gellesch M."/>
            <person name="Goldberg J."/>
            <person name="Griggs A."/>
            <person name="Gujja S."/>
            <person name="Heiman D."/>
            <person name="Hepburn T."/>
            <person name="Howarth C."/>
            <person name="Jen D."/>
            <person name="Larson L."/>
            <person name="Lewis B."/>
            <person name="Mehta T."/>
            <person name="Park D."/>
            <person name="Pearson M."/>
            <person name="Roberts A."/>
            <person name="Saif S."/>
            <person name="Shenoy N."/>
            <person name="Sisk P."/>
            <person name="Stolte C."/>
            <person name="Sykes S."/>
            <person name="Thomson T."/>
            <person name="Walk T."/>
            <person name="White J."/>
            <person name="Yandava C."/>
            <person name="Burger G."/>
            <person name="Gray M.W."/>
            <person name="Holland P.W.H."/>
            <person name="King N."/>
            <person name="Lang F.B.F."/>
            <person name="Roger A.J."/>
            <person name="Ruiz-Trillo I."/>
            <person name="Lander E."/>
            <person name="Nusbaum C."/>
        </authorList>
    </citation>
    <scope>NUCLEOTIDE SEQUENCE [LARGE SCALE GENOMIC DNA]</scope>
    <source>
        <strain evidence="2 3">DAOM BR117</strain>
    </source>
</reference>
<dbReference type="GeneID" id="27685721"/>